<reference evidence="2" key="1">
    <citation type="submission" date="2023-06" db="EMBL/GenBank/DDBJ databases">
        <title>Genome-scale phylogeny and comparative genomics of the fungal order Sordariales.</title>
        <authorList>
            <consortium name="Lawrence Berkeley National Laboratory"/>
            <person name="Hensen N."/>
            <person name="Bonometti L."/>
            <person name="Westerberg I."/>
            <person name="Brannstrom I.O."/>
            <person name="Guillou S."/>
            <person name="Cros-Aarteil S."/>
            <person name="Calhoun S."/>
            <person name="Haridas S."/>
            <person name="Kuo A."/>
            <person name="Mondo S."/>
            <person name="Pangilinan J."/>
            <person name="Riley R."/>
            <person name="Labutti K."/>
            <person name="Andreopoulos B."/>
            <person name="Lipzen A."/>
            <person name="Chen C."/>
            <person name="Yanf M."/>
            <person name="Daum C."/>
            <person name="Ng V."/>
            <person name="Clum A."/>
            <person name="Steindorff A."/>
            <person name="Ohm R."/>
            <person name="Martin F."/>
            <person name="Silar P."/>
            <person name="Natvig D."/>
            <person name="Lalanne C."/>
            <person name="Gautier V."/>
            <person name="Ament-Velasquez S.L."/>
            <person name="Kruys A."/>
            <person name="Hutchinson M.I."/>
            <person name="Powell A.J."/>
            <person name="Barry K."/>
            <person name="Miller A.N."/>
            <person name="Grigoriev I.V."/>
            <person name="Debuchy R."/>
            <person name="Gladieux P."/>
            <person name="Thoren M.H."/>
            <person name="Johannesson H."/>
        </authorList>
    </citation>
    <scope>NUCLEOTIDE SEQUENCE</scope>
    <source>
        <strain evidence="2">CBS 307.81</strain>
    </source>
</reference>
<comment type="caution">
    <text evidence="2">The sequence shown here is derived from an EMBL/GenBank/DDBJ whole genome shotgun (WGS) entry which is preliminary data.</text>
</comment>
<organism evidence="2 3">
    <name type="scientific">Cercophora samala</name>
    <dbReference type="NCBI Taxonomy" id="330535"/>
    <lineage>
        <taxon>Eukaryota</taxon>
        <taxon>Fungi</taxon>
        <taxon>Dikarya</taxon>
        <taxon>Ascomycota</taxon>
        <taxon>Pezizomycotina</taxon>
        <taxon>Sordariomycetes</taxon>
        <taxon>Sordariomycetidae</taxon>
        <taxon>Sordariales</taxon>
        <taxon>Lasiosphaeriaceae</taxon>
        <taxon>Cercophora</taxon>
    </lineage>
</organism>
<evidence type="ECO:0000313" key="3">
    <source>
        <dbReference type="Proteomes" id="UP001174997"/>
    </source>
</evidence>
<accession>A0AA39Z4I7</accession>
<gene>
    <name evidence="2" type="ORF">QBC41DRAFT_328800</name>
</gene>
<name>A0AA39Z4I7_9PEZI</name>
<feature type="region of interest" description="Disordered" evidence="1">
    <location>
        <begin position="1"/>
        <end position="76"/>
    </location>
</feature>
<proteinExistence type="predicted"/>
<evidence type="ECO:0000313" key="2">
    <source>
        <dbReference type="EMBL" id="KAK0664034.1"/>
    </source>
</evidence>
<dbReference type="Proteomes" id="UP001174997">
    <property type="component" value="Unassembled WGS sequence"/>
</dbReference>
<dbReference type="EMBL" id="JAULSY010000123">
    <property type="protein sequence ID" value="KAK0664034.1"/>
    <property type="molecule type" value="Genomic_DNA"/>
</dbReference>
<sequence>MSYYGSEDYDDGDRTRAEDPFDDYSPFDYREIRYRGSDYGSYSSSGKGKARADTEPTEGSSSSSPPRGTKTADLKYGYTPASTDVRDFNKTGGLPVVIPSHVCLQYREQPKAQRAPTDKQTEVAYYTDAVGTTFFYAADGKLYYTAADGYDYPYYPPQNNTNIDLHQQANYGTQVYDQSLAVSQQGGDGTGENAQ</sequence>
<feature type="compositionally biased region" description="Low complexity" evidence="1">
    <location>
        <begin position="37"/>
        <end position="47"/>
    </location>
</feature>
<protein>
    <submittedName>
        <fullName evidence="2">Uncharacterized protein</fullName>
    </submittedName>
</protein>
<evidence type="ECO:0000256" key="1">
    <source>
        <dbReference type="SAM" id="MobiDB-lite"/>
    </source>
</evidence>
<dbReference type="AlphaFoldDB" id="A0AA39Z4I7"/>
<keyword evidence="3" id="KW-1185">Reference proteome</keyword>